<name>A0ABX0XI47_9BACT</name>
<dbReference type="NCBIfam" id="TIGR02687">
    <property type="entry name" value="BREX-1 system phosphatase PglZ type A"/>
    <property type="match status" value="1"/>
</dbReference>
<proteinExistence type="predicted"/>
<reference evidence="1 2" key="1">
    <citation type="submission" date="2020-03" db="EMBL/GenBank/DDBJ databases">
        <title>Genomic Encyclopedia of Type Strains, Phase IV (KMG-IV): sequencing the most valuable type-strain genomes for metagenomic binning, comparative biology and taxonomic classification.</title>
        <authorList>
            <person name="Goeker M."/>
        </authorList>
    </citation>
    <scope>NUCLEOTIDE SEQUENCE [LARGE SCALE GENOMIC DNA]</scope>
    <source>
        <strain evidence="1 2">DSM 105096</strain>
    </source>
</reference>
<keyword evidence="2" id="KW-1185">Reference proteome</keyword>
<organism evidence="1 2">
    <name type="scientific">Neolewinella antarctica</name>
    <dbReference type="NCBI Taxonomy" id="442734"/>
    <lineage>
        <taxon>Bacteria</taxon>
        <taxon>Pseudomonadati</taxon>
        <taxon>Bacteroidota</taxon>
        <taxon>Saprospiria</taxon>
        <taxon>Saprospirales</taxon>
        <taxon>Lewinellaceae</taxon>
        <taxon>Neolewinella</taxon>
    </lineage>
</organism>
<dbReference type="InterPro" id="IPR014060">
    <property type="entry name" value="PglZ"/>
</dbReference>
<comment type="caution">
    <text evidence="1">The sequence shown here is derived from an EMBL/GenBank/DDBJ whole genome shotgun (WGS) entry which is preliminary data.</text>
</comment>
<evidence type="ECO:0000313" key="2">
    <source>
        <dbReference type="Proteomes" id="UP000770785"/>
    </source>
</evidence>
<protein>
    <submittedName>
        <fullName evidence="1">Uncharacterized protein (TIGR02687 family)</fullName>
    </submittedName>
</protein>
<gene>
    <name evidence="1" type="ORF">GGR27_004024</name>
</gene>
<dbReference type="InterPro" id="IPR017850">
    <property type="entry name" value="Alkaline_phosphatase_core_sf"/>
</dbReference>
<dbReference type="Pfam" id="PF08665">
    <property type="entry name" value="PglZ"/>
    <property type="match status" value="1"/>
</dbReference>
<accession>A0ABX0XI47</accession>
<dbReference type="Proteomes" id="UP000770785">
    <property type="component" value="Unassembled WGS sequence"/>
</dbReference>
<dbReference type="RefSeq" id="WP_168040584.1">
    <property type="nucleotide sequence ID" value="NZ_JAATJH010000014.1"/>
</dbReference>
<dbReference type="SUPFAM" id="SSF53649">
    <property type="entry name" value="Alkaline phosphatase-like"/>
    <property type="match status" value="1"/>
</dbReference>
<sequence>MSPHQPRLQSHFANPAPTHRILLWYGNNQSELADAFAGVDLPEVTKVEVDNNAYATKVRILLDEPQRQFLVFHPGAPPPDTQNWLLDVELAYHIFATDLTTMHRQELGVPATFDRLIERYERFFRSGKRRGDLVQYLPAPEQLTAATFELALLGATIGCKPTLYDILLALLGADAGAGESKVKAVEDYRLTDVLWEKVKNRFNYQAGPGGPSVADFTDALFLTALASIVPGERPRANNEALIFLHRWQDSRGGEVAYRAAATTRGAGMKVREKLAAKSPLELTNHSLFKEVDQIVIIGVRDAIISGTLPTGGLKSVVEARRSSYWYNDYADCYEALSAALTFFALLPTTRHPRQRPAQIVQDYAADHHRVDAAYRDFHYHHRRAGSYLDHLADVIEDRYVNGFLTPLNEHWQARIDEENLPAAAPDLPRQRDFWKSQVEPYLDRNVTLFVIISDGLRYESAAALTERINGEGRYAATIAPLLASVPTYTQLGMASLLPHEKLEILPGNNVEADGVSTAGTANRDKILKAHTRGRAVAMTAETFRENHTQRQGGRDWIKEYDVVYLYLNLIDKAGENEEDQLFARTQDSFDQAVTLLSQIVGLNRYNALITADHGYLYQVSKVADTDFASYRPEGEEMNKNRRFVVGTNLQRTAGARVFTPAELGLEGELEVMIPNGTLRIRQKGSGSRYVHGGMSLQEMVLPVITVQKKRAISAAVRPVKVELLGTSSHITANRKTLSFYQLEPVGGKLSPITLTMGFYDADGKAISDEPTRTFGSDSNEPRLREQKVTFQFKLSASKLKDKNVYLKVHNESGAVYDTHSFEMYISHGADFAEFDLE</sequence>
<evidence type="ECO:0000313" key="1">
    <source>
        <dbReference type="EMBL" id="NJC28499.1"/>
    </source>
</evidence>
<dbReference type="Gene3D" id="3.40.720.10">
    <property type="entry name" value="Alkaline Phosphatase, subunit A"/>
    <property type="match status" value="1"/>
</dbReference>
<dbReference type="EMBL" id="JAATJH010000014">
    <property type="protein sequence ID" value="NJC28499.1"/>
    <property type="molecule type" value="Genomic_DNA"/>
</dbReference>